<organism evidence="1 2">
    <name type="scientific">Odynerus spinipes</name>
    <dbReference type="NCBI Taxonomy" id="1348599"/>
    <lineage>
        <taxon>Eukaryota</taxon>
        <taxon>Metazoa</taxon>
        <taxon>Ecdysozoa</taxon>
        <taxon>Arthropoda</taxon>
        <taxon>Hexapoda</taxon>
        <taxon>Insecta</taxon>
        <taxon>Pterygota</taxon>
        <taxon>Neoptera</taxon>
        <taxon>Endopterygota</taxon>
        <taxon>Hymenoptera</taxon>
        <taxon>Apocrita</taxon>
        <taxon>Aculeata</taxon>
        <taxon>Vespoidea</taxon>
        <taxon>Vespidae</taxon>
        <taxon>Eumeninae</taxon>
        <taxon>Odynerus</taxon>
    </lineage>
</organism>
<reference evidence="1" key="2">
    <citation type="journal article" date="2023" name="Commun. Biol.">
        <title>Intrasexual cuticular hydrocarbon dimorphism in a wasp sheds light on hydrocarbon biosynthesis genes in Hymenoptera.</title>
        <authorList>
            <person name="Moris V.C."/>
            <person name="Podsiadlowski L."/>
            <person name="Martin S."/>
            <person name="Oeyen J.P."/>
            <person name="Donath A."/>
            <person name="Petersen M."/>
            <person name="Wilbrandt J."/>
            <person name="Misof B."/>
            <person name="Liedtke D."/>
            <person name="Thamm M."/>
            <person name="Scheiner R."/>
            <person name="Schmitt T."/>
            <person name="Niehuis O."/>
        </authorList>
    </citation>
    <scope>NUCLEOTIDE SEQUENCE</scope>
    <source>
        <strain evidence="1">GBR_01_08_01A</strain>
    </source>
</reference>
<accession>A0AAD9RDC1</accession>
<comment type="caution">
    <text evidence="1">The sequence shown here is derived from an EMBL/GenBank/DDBJ whole genome shotgun (WGS) entry which is preliminary data.</text>
</comment>
<evidence type="ECO:0008006" key="3">
    <source>
        <dbReference type="Google" id="ProtNLM"/>
    </source>
</evidence>
<proteinExistence type="predicted"/>
<feature type="non-terminal residue" evidence="1">
    <location>
        <position position="1"/>
    </location>
</feature>
<dbReference type="Proteomes" id="UP001258017">
    <property type="component" value="Unassembled WGS sequence"/>
</dbReference>
<reference evidence="1" key="1">
    <citation type="submission" date="2021-08" db="EMBL/GenBank/DDBJ databases">
        <authorList>
            <person name="Misof B."/>
            <person name="Oliver O."/>
            <person name="Podsiadlowski L."/>
            <person name="Donath A."/>
            <person name="Peters R."/>
            <person name="Mayer C."/>
            <person name="Rust J."/>
            <person name="Gunkel S."/>
            <person name="Lesny P."/>
            <person name="Martin S."/>
            <person name="Oeyen J.P."/>
            <person name="Petersen M."/>
            <person name="Panagiotis P."/>
            <person name="Wilbrandt J."/>
            <person name="Tanja T."/>
        </authorList>
    </citation>
    <scope>NUCLEOTIDE SEQUENCE</scope>
    <source>
        <strain evidence="1">GBR_01_08_01A</strain>
        <tissue evidence="1">Thorax + abdomen</tissue>
    </source>
</reference>
<gene>
    <name evidence="1" type="ORF">KPH14_002049</name>
</gene>
<sequence>YDCKAVNTPLPSKLDYIALNSDEKFDAPCRNLIGCLMYVMICTRPDLSVAVNILSRYSNKNNRELWQCLKRVLRYLKGSIEVRLNYVQCDYNDILVGYVDSDWGGSDSQDRKSTTGYLFKLFEQSQYAGVQKDSIR</sequence>
<evidence type="ECO:0000313" key="1">
    <source>
        <dbReference type="EMBL" id="KAK2577677.1"/>
    </source>
</evidence>
<dbReference type="EMBL" id="JAIFRP010002869">
    <property type="protein sequence ID" value="KAK2577677.1"/>
    <property type="molecule type" value="Genomic_DNA"/>
</dbReference>
<keyword evidence="2" id="KW-1185">Reference proteome</keyword>
<protein>
    <recommendedName>
        <fullName evidence="3">Copia protein</fullName>
    </recommendedName>
</protein>
<dbReference type="AlphaFoldDB" id="A0AAD9RDC1"/>
<name>A0AAD9RDC1_9HYME</name>
<evidence type="ECO:0000313" key="2">
    <source>
        <dbReference type="Proteomes" id="UP001258017"/>
    </source>
</evidence>
<dbReference type="PANTHER" id="PTHR11439">
    <property type="entry name" value="GAG-POL-RELATED RETROTRANSPOSON"/>
    <property type="match status" value="1"/>
</dbReference>